<dbReference type="SUPFAM" id="SSF51206">
    <property type="entry name" value="cAMP-binding domain-like"/>
    <property type="match status" value="1"/>
</dbReference>
<feature type="domain" description="Cyclic nucleotide-binding" evidence="11">
    <location>
        <begin position="506"/>
        <end position="588"/>
    </location>
</feature>
<evidence type="ECO:0000256" key="10">
    <source>
        <dbReference type="SAM" id="Phobius"/>
    </source>
</evidence>
<keyword evidence="13" id="KW-1185">Reference proteome</keyword>
<evidence type="ECO:0000256" key="6">
    <source>
        <dbReference type="ARBA" id="ARBA00023065"/>
    </source>
</evidence>
<dbReference type="InterPro" id="IPR018490">
    <property type="entry name" value="cNMP-bd_dom_sf"/>
</dbReference>
<feature type="transmembrane region" description="Helical" evidence="10">
    <location>
        <begin position="270"/>
        <end position="294"/>
    </location>
</feature>
<keyword evidence="5 10" id="KW-1133">Transmembrane helix</keyword>
<dbReference type="SUPFAM" id="SSF81324">
    <property type="entry name" value="Voltage-gated potassium channels"/>
    <property type="match status" value="1"/>
</dbReference>
<dbReference type="FunFam" id="2.60.120.10:FF:000024">
    <property type="entry name" value="Cyclic nucleotide-gated ion channel 1"/>
    <property type="match status" value="1"/>
</dbReference>
<evidence type="ECO:0000256" key="7">
    <source>
        <dbReference type="ARBA" id="ARBA00023136"/>
    </source>
</evidence>
<dbReference type="Pfam" id="PF00520">
    <property type="entry name" value="Ion_trans"/>
    <property type="match status" value="1"/>
</dbReference>
<protein>
    <submittedName>
        <fullName evidence="12">Cyclic nucleotide-gated ion channel 5 isoform X1</fullName>
    </submittedName>
</protein>
<evidence type="ECO:0000313" key="12">
    <source>
        <dbReference type="EMBL" id="WOL19608.1"/>
    </source>
</evidence>
<keyword evidence="3" id="KW-0813">Transport</keyword>
<dbReference type="GO" id="GO:0012505">
    <property type="term" value="C:endomembrane system"/>
    <property type="evidence" value="ECO:0007669"/>
    <property type="project" value="UniProtKB-SubCell"/>
</dbReference>
<organism evidence="12 13">
    <name type="scientific">Canna indica</name>
    <name type="common">Indian-shot</name>
    <dbReference type="NCBI Taxonomy" id="4628"/>
    <lineage>
        <taxon>Eukaryota</taxon>
        <taxon>Viridiplantae</taxon>
        <taxon>Streptophyta</taxon>
        <taxon>Embryophyta</taxon>
        <taxon>Tracheophyta</taxon>
        <taxon>Spermatophyta</taxon>
        <taxon>Magnoliopsida</taxon>
        <taxon>Liliopsida</taxon>
        <taxon>Zingiberales</taxon>
        <taxon>Cannaceae</taxon>
        <taxon>Canna</taxon>
    </lineage>
</organism>
<comment type="subcellular location">
    <subcellularLocation>
        <location evidence="1">Endomembrane system</location>
        <topology evidence="1">Multi-pass membrane protein</topology>
    </subcellularLocation>
</comment>
<keyword evidence="6" id="KW-0406">Ion transport</keyword>
<dbReference type="Gene3D" id="1.10.287.630">
    <property type="entry name" value="Helix hairpin bin"/>
    <property type="match status" value="1"/>
</dbReference>
<dbReference type="PANTHER" id="PTHR45651">
    <property type="entry name" value="CYCLIC NUCLEOTIDE-GATED ION CHANNEL 15-RELATED-RELATED"/>
    <property type="match status" value="1"/>
</dbReference>
<proteinExistence type="inferred from homology"/>
<keyword evidence="4 10" id="KW-0812">Transmembrane</keyword>
<reference evidence="12 13" key="1">
    <citation type="submission" date="2023-10" db="EMBL/GenBank/DDBJ databases">
        <title>Chromosome-scale genome assembly provides insights into flower coloration mechanisms of Canna indica.</title>
        <authorList>
            <person name="Li C."/>
        </authorList>
    </citation>
    <scope>NUCLEOTIDE SEQUENCE [LARGE SCALE GENOMIC DNA]</scope>
    <source>
        <tissue evidence="12">Flower</tissue>
    </source>
</reference>
<dbReference type="InterPro" id="IPR014710">
    <property type="entry name" value="RmlC-like_jellyroll"/>
</dbReference>
<keyword evidence="8" id="KW-1071">Ligand-gated ion channel</keyword>
<keyword evidence="9" id="KW-0407">Ion channel</keyword>
<evidence type="ECO:0000259" key="11">
    <source>
        <dbReference type="PROSITE" id="PS50042"/>
    </source>
</evidence>
<dbReference type="InterPro" id="IPR005821">
    <property type="entry name" value="Ion_trans_dom"/>
</dbReference>
<evidence type="ECO:0000256" key="5">
    <source>
        <dbReference type="ARBA" id="ARBA00022989"/>
    </source>
</evidence>
<dbReference type="EMBL" id="CP136898">
    <property type="protein sequence ID" value="WOL19608.1"/>
    <property type="molecule type" value="Genomic_DNA"/>
</dbReference>
<evidence type="ECO:0000256" key="8">
    <source>
        <dbReference type="ARBA" id="ARBA00023286"/>
    </source>
</evidence>
<accession>A0AAQ3L2M6</accession>
<dbReference type="PANTHER" id="PTHR45651:SF52">
    <property type="entry name" value="CYCLIC NUCLEOTIDE-GATED ION CHANNEL 5-RELATED"/>
    <property type="match status" value="1"/>
</dbReference>
<dbReference type="CDD" id="cd23767">
    <property type="entry name" value="IQCD"/>
    <property type="match status" value="1"/>
</dbReference>
<keyword evidence="7 10" id="KW-0472">Membrane</keyword>
<dbReference type="InterPro" id="IPR000595">
    <property type="entry name" value="cNMP-bd_dom"/>
</dbReference>
<dbReference type="SMART" id="SM00100">
    <property type="entry name" value="cNMP"/>
    <property type="match status" value="1"/>
</dbReference>
<evidence type="ECO:0000256" key="2">
    <source>
        <dbReference type="ARBA" id="ARBA00010486"/>
    </source>
</evidence>
<evidence type="ECO:0000313" key="13">
    <source>
        <dbReference type="Proteomes" id="UP001327560"/>
    </source>
</evidence>
<evidence type="ECO:0000256" key="9">
    <source>
        <dbReference type="ARBA" id="ARBA00023303"/>
    </source>
</evidence>
<dbReference type="GO" id="GO:0005216">
    <property type="term" value="F:monoatomic ion channel activity"/>
    <property type="evidence" value="ECO:0007669"/>
    <property type="project" value="InterPro"/>
</dbReference>
<feature type="transmembrane region" description="Helical" evidence="10">
    <location>
        <begin position="398"/>
        <end position="420"/>
    </location>
</feature>
<dbReference type="FunFam" id="1.10.287.630:FF:000003">
    <property type="entry name" value="Cyclic nucleotide-gated ion channel 1"/>
    <property type="match status" value="1"/>
</dbReference>
<dbReference type="CDD" id="cd00038">
    <property type="entry name" value="CAP_ED"/>
    <property type="match status" value="1"/>
</dbReference>
<evidence type="ECO:0000256" key="1">
    <source>
        <dbReference type="ARBA" id="ARBA00004127"/>
    </source>
</evidence>
<comment type="similarity">
    <text evidence="2">Belongs to the cyclic nucleotide-gated cation channel (TC 1.A.1.5) family.</text>
</comment>
<evidence type="ECO:0000256" key="4">
    <source>
        <dbReference type="ARBA" id="ARBA00022692"/>
    </source>
</evidence>
<dbReference type="PROSITE" id="PS50042">
    <property type="entry name" value="CNMP_BINDING_3"/>
    <property type="match status" value="1"/>
</dbReference>
<dbReference type="Proteomes" id="UP001327560">
    <property type="component" value="Chromosome 9"/>
</dbReference>
<name>A0AAQ3L2M6_9LILI</name>
<dbReference type="Gene3D" id="1.10.287.70">
    <property type="match status" value="1"/>
</dbReference>
<dbReference type="AlphaFoldDB" id="A0AAQ3L2M6"/>
<dbReference type="PROSITE" id="PS50096">
    <property type="entry name" value="IQ"/>
    <property type="match status" value="1"/>
</dbReference>
<sequence>MFDCSTYKAQYMEGQREKFVRLEDSSPRISFASDAGRMNKCTFQVQGFGHKSNHNTSKSFRKGVKKGSEGLKNIGRSLRSGVSRAVFSEDLKVSEKKIFDPQDPFLLTINKIFVVSCIFSVAVDPLFFFLPIIDDESNCIGIDHKLASTSTTLRTIVDTFYLIRMALQFRTAFIAPSSRVFGRGELVIDPTQIAIRYLRRYFIVDFLSVLPLPQIVVWSYNHKSKNSDATDIKDALLLIVMFQYAPRLFRSFPLTSELKRTAGIFAENAWAGAVYYLLWYMLAGHVVGAFWYLLSVDRKDDCWQLACEKFGGCNPKYLYCGNENIPGYDIWRNTSKTFLGEQCSASDDNTEFQFGIYLQCLTSGIVSSTEFFSKFCYCLWWGLQNLSTLGQGLVTSTYIGEVIFSILLAILGLILFSLLIGNMQSYLQSLTIRLEEMRVKRHDSEQWMHHRLLPQDIRERVRRYDQYKWLETRGVDEESLVQTLPKDLRRDIKRHLCLGLVRRVPLFANMDERLLDAICERLKPSLYTENTYIVREGDPVDEMLFIIRGRMESVTTDGGRSGFFNRSILKELDFCGEELLTWALDPKSGASLPSSTRTVKALTEVEAFALIADELKFVASQFRRLHSRQVQHTFRFYSQQWRTWAACFIQAAWRRYMKRKTAELRRREEMMDDGAGGPSLGATILASRFAANALRGIHRQRSKVVRDLLAMPKPPEPDFGAED</sequence>
<evidence type="ECO:0000256" key="3">
    <source>
        <dbReference type="ARBA" id="ARBA00022448"/>
    </source>
</evidence>
<feature type="transmembrane region" description="Helical" evidence="10">
    <location>
        <begin position="201"/>
        <end position="220"/>
    </location>
</feature>
<gene>
    <name evidence="12" type="ORF">Cni_G28410</name>
</gene>
<dbReference type="GO" id="GO:0016020">
    <property type="term" value="C:membrane"/>
    <property type="evidence" value="ECO:0007669"/>
    <property type="project" value="InterPro"/>
</dbReference>
<dbReference type="Gene3D" id="2.60.120.10">
    <property type="entry name" value="Jelly Rolls"/>
    <property type="match status" value="1"/>
</dbReference>